<feature type="non-terminal residue" evidence="2">
    <location>
        <position position="1"/>
    </location>
</feature>
<proteinExistence type="predicted"/>
<dbReference type="EMBL" id="JAWJAY010000241">
    <property type="protein sequence ID" value="MDV2887609.1"/>
    <property type="molecule type" value="Genomic_DNA"/>
</dbReference>
<gene>
    <name evidence="2" type="ORF">RYX45_20770</name>
</gene>
<protein>
    <submittedName>
        <fullName evidence="2">Uncharacterized protein</fullName>
    </submittedName>
</protein>
<evidence type="ECO:0000313" key="2">
    <source>
        <dbReference type="EMBL" id="MDV2887609.1"/>
    </source>
</evidence>
<keyword evidence="1" id="KW-0175">Coiled coil</keyword>
<dbReference type="Proteomes" id="UP001285636">
    <property type="component" value="Unassembled WGS sequence"/>
</dbReference>
<feature type="coiled-coil region" evidence="1">
    <location>
        <begin position="4"/>
        <end position="38"/>
    </location>
</feature>
<comment type="caution">
    <text evidence="2">The sequence shown here is derived from an EMBL/GenBank/DDBJ whole genome shotgun (WGS) entry which is preliminary data.</text>
</comment>
<reference evidence="2" key="1">
    <citation type="submission" date="2023-10" db="EMBL/GenBank/DDBJ databases">
        <title>Screening of Alkalihalophilus pseudofirmusBZ-TG-HK211 and Its Alleviation of Salt Stress on Rapeseed Growth.</title>
        <authorList>
            <person name="Zhao B."/>
            <person name="Guo T."/>
        </authorList>
    </citation>
    <scope>NUCLEOTIDE SEQUENCE</scope>
    <source>
        <strain evidence="2">BZ-TG-HK211</strain>
    </source>
</reference>
<dbReference type="AlphaFoldDB" id="A0AAJ2U3A1"/>
<sequence>INPVASTNVKITETNERVDKLEAKVDTLIDDVKEIKNTMATKNDLVYYDRMISEHSREIYKLKNN</sequence>
<evidence type="ECO:0000256" key="1">
    <source>
        <dbReference type="SAM" id="Coils"/>
    </source>
</evidence>
<evidence type="ECO:0000313" key="3">
    <source>
        <dbReference type="Proteomes" id="UP001285636"/>
    </source>
</evidence>
<name>A0AAJ2U3A1_ALKPS</name>
<organism evidence="2 3">
    <name type="scientific">Alkalihalophilus pseudofirmus</name>
    <name type="common">Bacillus pseudofirmus</name>
    <dbReference type="NCBI Taxonomy" id="79885"/>
    <lineage>
        <taxon>Bacteria</taxon>
        <taxon>Bacillati</taxon>
        <taxon>Bacillota</taxon>
        <taxon>Bacilli</taxon>
        <taxon>Bacillales</taxon>
        <taxon>Bacillaceae</taxon>
        <taxon>Alkalihalophilus</taxon>
    </lineage>
</organism>
<accession>A0AAJ2U3A1</accession>